<feature type="domain" description="DUF659" evidence="2">
    <location>
        <begin position="62"/>
        <end position="219"/>
    </location>
</feature>
<sequence length="307" mass="35189">MEKVRVAPALTKGSRVVIELLMGLYVLHPFYVWLLWRYWWLRPMIQQSFRTFMQKRCLADMPNHTTLRKTYLKKLFEETIHRIRCSIGDDRIWISIDETTDIEGQFVVNTIISVLNPDTPSVPFLLYSDIAERTNHISVAEAFTDSLNLLWPDGVHHGRILLFVTDGASYMKSAAQCLRVLFPKMIHVTCVVHGLHRLCEEIRVLFPQVDNLIAHMKKVSLKSTSRNQTLRTIAPTVPQPSRPIITRWGTWIVAALYYAEHFGALHQIVDELDSSEAAAIAKSQELFRYSGVIANLAFIAANLSEFP</sequence>
<keyword evidence="1" id="KW-0812">Transmembrane</keyword>
<reference evidence="4" key="1">
    <citation type="submission" date="2025-08" db="UniProtKB">
        <authorList>
            <consortium name="RefSeq"/>
        </authorList>
    </citation>
    <scope>IDENTIFICATION</scope>
</reference>
<dbReference type="Pfam" id="PF04937">
    <property type="entry name" value="DUF659"/>
    <property type="match status" value="1"/>
</dbReference>
<gene>
    <name evidence="4" type="primary">LOC108864709</name>
</gene>
<organism evidence="3 4">
    <name type="scientific">Galendromus occidentalis</name>
    <name type="common">western predatory mite</name>
    <dbReference type="NCBI Taxonomy" id="34638"/>
    <lineage>
        <taxon>Eukaryota</taxon>
        <taxon>Metazoa</taxon>
        <taxon>Ecdysozoa</taxon>
        <taxon>Arthropoda</taxon>
        <taxon>Chelicerata</taxon>
        <taxon>Arachnida</taxon>
        <taxon>Acari</taxon>
        <taxon>Parasitiformes</taxon>
        <taxon>Mesostigmata</taxon>
        <taxon>Gamasina</taxon>
        <taxon>Phytoseioidea</taxon>
        <taxon>Phytoseiidae</taxon>
        <taxon>Typhlodrominae</taxon>
        <taxon>Galendromus</taxon>
    </lineage>
</organism>
<accession>A0AAJ7L7P8</accession>
<evidence type="ECO:0000259" key="2">
    <source>
        <dbReference type="Pfam" id="PF04937"/>
    </source>
</evidence>
<dbReference type="RefSeq" id="XP_018496379.1">
    <property type="nucleotide sequence ID" value="XM_018640863.1"/>
</dbReference>
<name>A0AAJ7L7P8_9ACAR</name>
<dbReference type="AlphaFoldDB" id="A0AAJ7L7P8"/>
<keyword evidence="1" id="KW-1133">Transmembrane helix</keyword>
<proteinExistence type="predicted"/>
<dbReference type="Proteomes" id="UP000694867">
    <property type="component" value="Unplaced"/>
</dbReference>
<feature type="transmembrane region" description="Helical" evidence="1">
    <location>
        <begin position="20"/>
        <end position="40"/>
    </location>
</feature>
<dbReference type="GeneID" id="108864709"/>
<dbReference type="InterPro" id="IPR007021">
    <property type="entry name" value="DUF659"/>
</dbReference>
<protein>
    <submittedName>
        <fullName evidence="4">Uncharacterized protein LOC108864709</fullName>
    </submittedName>
</protein>
<evidence type="ECO:0000256" key="1">
    <source>
        <dbReference type="SAM" id="Phobius"/>
    </source>
</evidence>
<dbReference type="InterPro" id="IPR012337">
    <property type="entry name" value="RNaseH-like_sf"/>
</dbReference>
<evidence type="ECO:0000313" key="4">
    <source>
        <dbReference type="RefSeq" id="XP_018496379.1"/>
    </source>
</evidence>
<dbReference type="SUPFAM" id="SSF53098">
    <property type="entry name" value="Ribonuclease H-like"/>
    <property type="match status" value="1"/>
</dbReference>
<evidence type="ECO:0000313" key="3">
    <source>
        <dbReference type="Proteomes" id="UP000694867"/>
    </source>
</evidence>
<keyword evidence="1" id="KW-0472">Membrane</keyword>
<dbReference type="KEGG" id="goe:108864709"/>
<keyword evidence="3" id="KW-1185">Reference proteome</keyword>